<dbReference type="NCBIfam" id="NF037959">
    <property type="entry name" value="MFS_SpdSyn"/>
    <property type="match status" value="1"/>
</dbReference>
<evidence type="ECO:0000313" key="4">
    <source>
        <dbReference type="Proteomes" id="UP001457661"/>
    </source>
</evidence>
<keyword evidence="2" id="KW-1133">Transmembrane helix</keyword>
<keyword evidence="2" id="KW-0812">Transmembrane</keyword>
<sequence length="686" mass="77634">MKFLVTIFLSSFLLFQIQPILAKMALPFFGGGAAIWTACMLFFQLFLLLGYLYSHCLTKLSNLNHQVIIHCTLVGTSLFCLPISPFVGEISLGWQAPQLEIIFSLLIGIGFPYFLLSSTAPLIQKWYSHIPENNEPYRLYSLSNLGSLLALLSYPFLIEPVLSTDLQAGIWSIGYGVFTIFIFLTGYQLHGNKFEHSKVIASNENLETPYESGNILLWLLFSAASVILMVSTTSAMTQNIPPTPFLWILPLCIYLLTYIICFNNDKWYVRKYWFVFFAGCSLAAILMFYIGTQFNIFVQVTVYSLILFFACMLCHGELARLKPNKNRLTLFYLIMALGGVLGSIFTSIVAEKIFTQYYEFPVGIALVYLLFTYSLWKENAHKNTVKLVKKQNLYLGVASAVGLLAFSLYFVKLNNLYYQDDIYNSRNFYGTLTVKDFNEFEQPTRMLFDGATSHGTQSLSSTSSNIPTSYYRFDTGVSLALQLRSANSLKKVGVIGLGTGTLAAYGNSGDDYVFYELNPNVEVAAKNHFSYLSNSKADVSVRLGDARITLQKEYEKNGSQHYQVLVVDAFSSDSIPVHLLTLEAFQLYWKHLTDDGLLVLHISNNHLDLLPLVATLAEKVGKQMQHFYSASDDANEHTAEWVVVTNNSDFYENEEIQRRATYFKLKKEQQVLWTDAHSNLLSVIKF</sequence>
<protein>
    <submittedName>
        <fullName evidence="3">Fused MFS/spermidine synthase</fullName>
    </submittedName>
</protein>
<feature type="transmembrane region" description="Helical" evidence="2">
    <location>
        <begin position="32"/>
        <end position="54"/>
    </location>
</feature>
<dbReference type="EMBL" id="JBBMQX010000002">
    <property type="protein sequence ID" value="MEM5531415.1"/>
    <property type="molecule type" value="Genomic_DNA"/>
</dbReference>
<dbReference type="Gene3D" id="3.40.50.150">
    <property type="entry name" value="Vaccinia Virus protein VP39"/>
    <property type="match status" value="1"/>
</dbReference>
<feature type="transmembrane region" description="Helical" evidence="2">
    <location>
        <begin position="356"/>
        <end position="373"/>
    </location>
</feature>
<reference evidence="3 4" key="1">
    <citation type="submission" date="2024-03" db="EMBL/GenBank/DDBJ databases">
        <title>Community enrichment and isolation of bacterial strains for fucoidan degradation.</title>
        <authorList>
            <person name="Sichert A."/>
        </authorList>
    </citation>
    <scope>NUCLEOTIDE SEQUENCE [LARGE SCALE GENOMIC DNA]</scope>
    <source>
        <strain evidence="3 4">AS26</strain>
    </source>
</reference>
<feature type="transmembrane region" description="Helical" evidence="2">
    <location>
        <begin position="296"/>
        <end position="318"/>
    </location>
</feature>
<accession>A0ABU9TCI2</accession>
<feature type="transmembrane region" description="Helical" evidence="2">
    <location>
        <begin position="99"/>
        <end position="116"/>
    </location>
</feature>
<feature type="transmembrane region" description="Helical" evidence="2">
    <location>
        <begin position="330"/>
        <end position="350"/>
    </location>
</feature>
<feature type="transmembrane region" description="Helical" evidence="2">
    <location>
        <begin position="215"/>
        <end position="236"/>
    </location>
</feature>
<keyword evidence="1" id="KW-0620">Polyamine biosynthesis</keyword>
<evidence type="ECO:0000256" key="1">
    <source>
        <dbReference type="ARBA" id="ARBA00023115"/>
    </source>
</evidence>
<comment type="caution">
    <text evidence="3">The sequence shown here is derived from an EMBL/GenBank/DDBJ whole genome shotgun (WGS) entry which is preliminary data.</text>
</comment>
<feature type="transmembrane region" description="Helical" evidence="2">
    <location>
        <begin position="169"/>
        <end position="189"/>
    </location>
</feature>
<dbReference type="PANTHER" id="PTHR43317">
    <property type="entry name" value="THERMOSPERMINE SYNTHASE ACAULIS5"/>
    <property type="match status" value="1"/>
</dbReference>
<evidence type="ECO:0000313" key="3">
    <source>
        <dbReference type="EMBL" id="MEM5531415.1"/>
    </source>
</evidence>
<dbReference type="InterPro" id="IPR029063">
    <property type="entry name" value="SAM-dependent_MTases_sf"/>
</dbReference>
<dbReference type="Proteomes" id="UP001457661">
    <property type="component" value="Unassembled WGS sequence"/>
</dbReference>
<feature type="transmembrane region" description="Helical" evidence="2">
    <location>
        <begin position="137"/>
        <end position="157"/>
    </location>
</feature>
<feature type="transmembrane region" description="Helical" evidence="2">
    <location>
        <begin position="242"/>
        <end position="260"/>
    </location>
</feature>
<feature type="transmembrane region" description="Helical" evidence="2">
    <location>
        <begin position="272"/>
        <end position="290"/>
    </location>
</feature>
<organism evidence="3 4">
    <name type="scientific">Pseudoalteromonas arctica</name>
    <dbReference type="NCBI Taxonomy" id="394751"/>
    <lineage>
        <taxon>Bacteria</taxon>
        <taxon>Pseudomonadati</taxon>
        <taxon>Pseudomonadota</taxon>
        <taxon>Gammaproteobacteria</taxon>
        <taxon>Alteromonadales</taxon>
        <taxon>Pseudoalteromonadaceae</taxon>
        <taxon>Pseudoalteromonas</taxon>
    </lineage>
</organism>
<dbReference type="InterPro" id="IPR036259">
    <property type="entry name" value="MFS_trans_sf"/>
</dbReference>
<keyword evidence="2" id="KW-0472">Membrane</keyword>
<name>A0ABU9TCI2_9GAMM</name>
<evidence type="ECO:0000256" key="2">
    <source>
        <dbReference type="SAM" id="Phobius"/>
    </source>
</evidence>
<dbReference type="RefSeq" id="WP_342879114.1">
    <property type="nucleotide sequence ID" value="NZ_JBBMQX010000002.1"/>
</dbReference>
<dbReference type="SUPFAM" id="SSF53335">
    <property type="entry name" value="S-adenosyl-L-methionine-dependent methyltransferases"/>
    <property type="match status" value="1"/>
</dbReference>
<feature type="transmembrane region" description="Helical" evidence="2">
    <location>
        <begin position="66"/>
        <end position="87"/>
    </location>
</feature>
<dbReference type="PANTHER" id="PTHR43317:SF1">
    <property type="entry name" value="THERMOSPERMINE SYNTHASE ACAULIS5"/>
    <property type="match status" value="1"/>
</dbReference>
<dbReference type="SUPFAM" id="SSF103473">
    <property type="entry name" value="MFS general substrate transporter"/>
    <property type="match status" value="1"/>
</dbReference>
<gene>
    <name evidence="3" type="ORF">WNY57_03135</name>
</gene>
<feature type="transmembrane region" description="Helical" evidence="2">
    <location>
        <begin position="393"/>
        <end position="411"/>
    </location>
</feature>
<keyword evidence="4" id="KW-1185">Reference proteome</keyword>
<proteinExistence type="predicted"/>